<dbReference type="InterPro" id="IPR011765">
    <property type="entry name" value="Pept_M16_N"/>
</dbReference>
<comment type="similarity">
    <text evidence="1">Belongs to the peptidase M16 family.</text>
</comment>
<dbReference type="InterPro" id="IPR011249">
    <property type="entry name" value="Metalloenz_LuxS/M16"/>
</dbReference>
<evidence type="ECO:0000256" key="4">
    <source>
        <dbReference type="ARBA" id="ARBA00022833"/>
    </source>
</evidence>
<dbReference type="PANTHER" id="PTHR43690">
    <property type="entry name" value="NARDILYSIN"/>
    <property type="match status" value="1"/>
</dbReference>
<accession>A0A376BNF1</accession>
<name>A0A376BNF1_9NEIS</name>
<protein>
    <submittedName>
        <fullName evidence="9">Protease 3</fullName>
        <ecNumber evidence="9">3.4.24.55</ecNumber>
    </submittedName>
</protein>
<evidence type="ECO:0000313" key="10">
    <source>
        <dbReference type="Proteomes" id="UP000254209"/>
    </source>
</evidence>
<evidence type="ECO:0000256" key="1">
    <source>
        <dbReference type="ARBA" id="ARBA00007261"/>
    </source>
</evidence>
<dbReference type="RefSeq" id="WP_034292140.1">
    <property type="nucleotide sequence ID" value="NZ_CP091519.2"/>
</dbReference>
<sequence>MKHTLLALTLLTLITPTWAETLKAKLDNGLTVIVREDRRAPVVMSQIWYKIGSMDEKVGKSGLSHALEHMMFKGTPTVPSGEFNRRISALGGSLNAYTSATETVYHENIAKQHLPEILKMEADRMANLNFSDKDFINEMKVIREERRQNIDDNPSGNMYEQMLKLAYDKPANQTAVIGHMTDLFKLKAHDLRDWYKKWYAPNNATVVIVGDVNAQQTIDLVKQTFGHLPAKKLPKRNDSSETNTQQKGAEVIMGGNTKQPMFLLAYRVPTLQKLDDKMPYALDMLANILNGHSAARLDKKFVRGMALALGLDVGYTMIDRQAQLFSVSGMPSERGNLTLLRKGVEAEIALIARDGVSEEELNRAKAIEKANEIYSRDSMAAQASLIGTLEINGFHHDDEAEIRRRLDEVTAQDVQAAAQFLLKQRDVFVQLYPENHPEVAKAKAKIKQKSHKKRK</sequence>
<organism evidence="9 10">
    <name type="scientific">Alysiella crassa</name>
    <dbReference type="NCBI Taxonomy" id="153491"/>
    <lineage>
        <taxon>Bacteria</taxon>
        <taxon>Pseudomonadati</taxon>
        <taxon>Pseudomonadota</taxon>
        <taxon>Betaproteobacteria</taxon>
        <taxon>Neisseriales</taxon>
        <taxon>Neisseriaceae</taxon>
        <taxon>Alysiella</taxon>
    </lineage>
</organism>
<dbReference type="InterPro" id="IPR007863">
    <property type="entry name" value="Peptidase_M16_C"/>
</dbReference>
<dbReference type="EC" id="3.4.24.55" evidence="9"/>
<dbReference type="OrthoDB" id="9811314at2"/>
<dbReference type="SUPFAM" id="SSF63411">
    <property type="entry name" value="LuxS/MPP-like metallohydrolase"/>
    <property type="match status" value="2"/>
</dbReference>
<proteinExistence type="inferred from homology"/>
<dbReference type="Proteomes" id="UP000254209">
    <property type="component" value="Unassembled WGS sequence"/>
</dbReference>
<keyword evidence="3 9" id="KW-0378">Hydrolase</keyword>
<dbReference type="PANTHER" id="PTHR43690:SF17">
    <property type="entry name" value="PROTEIN YHJJ"/>
    <property type="match status" value="1"/>
</dbReference>
<feature type="domain" description="Peptidase M16 C-terminal" evidence="8">
    <location>
        <begin position="186"/>
        <end position="366"/>
    </location>
</feature>
<reference evidence="9 10" key="1">
    <citation type="submission" date="2018-06" db="EMBL/GenBank/DDBJ databases">
        <authorList>
            <consortium name="Pathogen Informatics"/>
            <person name="Doyle S."/>
        </authorList>
    </citation>
    <scope>NUCLEOTIDE SEQUENCE [LARGE SCALE GENOMIC DNA]</scope>
    <source>
        <strain evidence="9 10">NCTC10283</strain>
    </source>
</reference>
<keyword evidence="2 9" id="KW-0645">Protease</keyword>
<evidence type="ECO:0000256" key="6">
    <source>
        <dbReference type="SAM" id="SignalP"/>
    </source>
</evidence>
<evidence type="ECO:0000313" key="9">
    <source>
        <dbReference type="EMBL" id="SSY71145.1"/>
    </source>
</evidence>
<dbReference type="InterPro" id="IPR050626">
    <property type="entry name" value="Peptidase_M16"/>
</dbReference>
<feature type="domain" description="Peptidase M16 N-terminal" evidence="7">
    <location>
        <begin position="32"/>
        <end position="168"/>
    </location>
</feature>
<dbReference type="Pfam" id="PF05193">
    <property type="entry name" value="Peptidase_M16_C"/>
    <property type="match status" value="1"/>
</dbReference>
<dbReference type="GO" id="GO:0046872">
    <property type="term" value="F:metal ion binding"/>
    <property type="evidence" value="ECO:0007669"/>
    <property type="project" value="InterPro"/>
</dbReference>
<dbReference type="Gene3D" id="3.30.830.10">
    <property type="entry name" value="Metalloenzyme, LuxS/M16 peptidase-like"/>
    <property type="match status" value="2"/>
</dbReference>
<feature type="chain" id="PRO_5016688392" evidence="6">
    <location>
        <begin position="20"/>
        <end position="455"/>
    </location>
</feature>
<dbReference type="STRING" id="1120980.GCA_000745955_00929"/>
<dbReference type="EMBL" id="UFSO01000002">
    <property type="protein sequence ID" value="SSY71145.1"/>
    <property type="molecule type" value="Genomic_DNA"/>
</dbReference>
<dbReference type="AlphaFoldDB" id="A0A376BNF1"/>
<evidence type="ECO:0000256" key="2">
    <source>
        <dbReference type="ARBA" id="ARBA00022670"/>
    </source>
</evidence>
<evidence type="ECO:0000259" key="7">
    <source>
        <dbReference type="Pfam" id="PF00675"/>
    </source>
</evidence>
<gene>
    <name evidence="9" type="primary">ptrA</name>
    <name evidence="9" type="ORF">NCTC10283_01285</name>
</gene>
<feature type="signal peptide" evidence="6">
    <location>
        <begin position="1"/>
        <end position="19"/>
    </location>
</feature>
<keyword evidence="10" id="KW-1185">Reference proteome</keyword>
<dbReference type="GO" id="GO:0006508">
    <property type="term" value="P:proteolysis"/>
    <property type="evidence" value="ECO:0007669"/>
    <property type="project" value="UniProtKB-KW"/>
</dbReference>
<keyword evidence="6" id="KW-0732">Signal</keyword>
<keyword evidence="4" id="KW-0862">Zinc</keyword>
<dbReference type="GO" id="GO:0004222">
    <property type="term" value="F:metalloendopeptidase activity"/>
    <property type="evidence" value="ECO:0007669"/>
    <property type="project" value="UniProtKB-EC"/>
</dbReference>
<evidence type="ECO:0000259" key="8">
    <source>
        <dbReference type="Pfam" id="PF05193"/>
    </source>
</evidence>
<evidence type="ECO:0000256" key="3">
    <source>
        <dbReference type="ARBA" id="ARBA00022801"/>
    </source>
</evidence>
<dbReference type="Pfam" id="PF00675">
    <property type="entry name" value="Peptidase_M16"/>
    <property type="match status" value="1"/>
</dbReference>
<keyword evidence="5" id="KW-0482">Metalloprotease</keyword>
<evidence type="ECO:0000256" key="5">
    <source>
        <dbReference type="ARBA" id="ARBA00023049"/>
    </source>
</evidence>